<reference evidence="28 29" key="1">
    <citation type="submission" date="2019-04" db="EMBL/GenBank/DDBJ databases">
        <authorList>
            <consortium name="Wellcome Sanger Institute Data Sharing"/>
        </authorList>
    </citation>
    <scope>NUCLEOTIDE SEQUENCE [LARGE SCALE GENOMIC DNA]</scope>
</reference>
<dbReference type="OrthoDB" id="498125at2759"/>
<accession>A0A8C9S6W5</accession>
<dbReference type="PROSITE" id="PS51068">
    <property type="entry name" value="FPG_CAT"/>
    <property type="match status" value="1"/>
</dbReference>
<dbReference type="GO" id="GO:0003684">
    <property type="term" value="F:damaged DNA binding"/>
    <property type="evidence" value="ECO:0007669"/>
    <property type="project" value="InterPro"/>
</dbReference>
<reference evidence="28" key="3">
    <citation type="submission" date="2025-09" db="UniProtKB">
        <authorList>
            <consortium name="Ensembl"/>
        </authorList>
    </citation>
    <scope>IDENTIFICATION</scope>
</reference>
<evidence type="ECO:0000256" key="4">
    <source>
        <dbReference type="ARBA" id="ARBA00012720"/>
    </source>
</evidence>
<keyword evidence="12" id="KW-0238">DNA-binding</keyword>
<evidence type="ECO:0000256" key="6">
    <source>
        <dbReference type="ARBA" id="ARBA00022723"/>
    </source>
</evidence>
<dbReference type="SMART" id="SM00898">
    <property type="entry name" value="Fapy_DNA_glyco"/>
    <property type="match status" value="1"/>
</dbReference>
<evidence type="ECO:0000256" key="16">
    <source>
        <dbReference type="ARBA" id="ARBA00023268"/>
    </source>
</evidence>
<evidence type="ECO:0000256" key="10">
    <source>
        <dbReference type="ARBA" id="ARBA00022801"/>
    </source>
</evidence>
<dbReference type="InterPro" id="IPR015886">
    <property type="entry name" value="H2TH_FPG"/>
</dbReference>
<dbReference type="GeneTree" id="ENSGT00940000153230"/>
<keyword evidence="29" id="KW-1185">Reference proteome</keyword>
<evidence type="ECO:0000256" key="17">
    <source>
        <dbReference type="ARBA" id="ARBA00023295"/>
    </source>
</evidence>
<dbReference type="CTD" id="55247"/>
<keyword evidence="16" id="KW-0511">Multifunctional enzyme</keyword>
<dbReference type="AlphaFoldDB" id="A0A8C9S6W5"/>
<evidence type="ECO:0000313" key="28">
    <source>
        <dbReference type="Ensembl" id="ENSSFOP00015025664.2"/>
    </source>
</evidence>
<evidence type="ECO:0000256" key="8">
    <source>
        <dbReference type="ARBA" id="ARBA00022763"/>
    </source>
</evidence>
<dbReference type="SUPFAM" id="SSF90209">
    <property type="entry name" value="Ran binding protein zinc finger-like"/>
    <property type="match status" value="1"/>
</dbReference>
<keyword evidence="8" id="KW-0227">DNA damage</keyword>
<dbReference type="PANTHER" id="PTHR22993:SF10">
    <property type="entry name" value="ENDONUCLEASE 8-LIKE 3"/>
    <property type="match status" value="1"/>
</dbReference>
<keyword evidence="9 23" id="KW-0863">Zinc-finger</keyword>
<gene>
    <name evidence="28" type="primary">NEIL3</name>
    <name evidence="28" type="synonym">neil3</name>
</gene>
<evidence type="ECO:0000256" key="3">
    <source>
        <dbReference type="ARBA" id="ARBA00009409"/>
    </source>
</evidence>
<dbReference type="KEGG" id="sfm:108925953"/>
<evidence type="ECO:0000259" key="27">
    <source>
        <dbReference type="PROSITE" id="PS51999"/>
    </source>
</evidence>
<keyword evidence="11" id="KW-0862">Zinc</keyword>
<evidence type="ECO:0000256" key="15">
    <source>
        <dbReference type="ARBA" id="ARBA00023242"/>
    </source>
</evidence>
<evidence type="ECO:0000256" key="9">
    <source>
        <dbReference type="ARBA" id="ARBA00022771"/>
    </source>
</evidence>
<name>A0A8C9S6W5_SCLFO</name>
<reference evidence="28" key="2">
    <citation type="submission" date="2025-08" db="UniProtKB">
        <authorList>
            <consortium name="Ensembl"/>
        </authorList>
    </citation>
    <scope>IDENTIFICATION</scope>
</reference>
<dbReference type="Pfam" id="PF06839">
    <property type="entry name" value="Zn_ribbon_GRF"/>
    <property type="match status" value="2"/>
</dbReference>
<keyword evidence="10" id="KW-0378">Hydrolase</keyword>
<evidence type="ECO:0000256" key="12">
    <source>
        <dbReference type="ARBA" id="ARBA00023125"/>
    </source>
</evidence>
<dbReference type="SMART" id="SM00547">
    <property type="entry name" value="ZnF_RBZ"/>
    <property type="match status" value="1"/>
</dbReference>
<dbReference type="GeneID" id="108925953"/>
<feature type="domain" description="FPG-type" evidence="25">
    <location>
        <begin position="221"/>
        <end position="255"/>
    </location>
</feature>
<feature type="domain" description="GRF-type" evidence="27">
    <location>
        <begin position="531"/>
        <end position="573"/>
    </location>
</feature>
<dbReference type="CDD" id="cd08969">
    <property type="entry name" value="MeNeil3_N"/>
    <property type="match status" value="1"/>
</dbReference>
<dbReference type="InterPro" id="IPR000214">
    <property type="entry name" value="Znf_DNA_glyclase/AP_lyase"/>
</dbReference>
<dbReference type="InterPro" id="IPR001876">
    <property type="entry name" value="Znf_RanBP2"/>
</dbReference>
<evidence type="ECO:0000256" key="5">
    <source>
        <dbReference type="ARBA" id="ARBA00022454"/>
    </source>
</evidence>
<comment type="catalytic activity">
    <reaction evidence="18">
        <text>2'-deoxyribonucleotide-(2'-deoxyribose 5'-phosphate)-2'-deoxyribonucleotide-DNA = a 3'-end 2'-deoxyribonucleotide-(2,3-dehydro-2,3-deoxyribose 5'-phosphate)-DNA + a 5'-end 5'-phospho-2'-deoxyribonucleoside-DNA + H(+)</text>
        <dbReference type="Rhea" id="RHEA:66592"/>
        <dbReference type="Rhea" id="RHEA-COMP:13180"/>
        <dbReference type="Rhea" id="RHEA-COMP:16897"/>
        <dbReference type="Rhea" id="RHEA-COMP:17067"/>
        <dbReference type="ChEBI" id="CHEBI:15378"/>
        <dbReference type="ChEBI" id="CHEBI:136412"/>
        <dbReference type="ChEBI" id="CHEBI:157695"/>
        <dbReference type="ChEBI" id="CHEBI:167181"/>
        <dbReference type="EC" id="4.2.99.18"/>
    </reaction>
</comment>
<evidence type="ECO:0000313" key="29">
    <source>
        <dbReference type="Proteomes" id="UP000694397"/>
    </source>
</evidence>
<keyword evidence="14" id="KW-0456">Lyase</keyword>
<evidence type="ECO:0000256" key="20">
    <source>
        <dbReference type="ARBA" id="ARBA00081871"/>
    </source>
</evidence>
<dbReference type="GO" id="GO:0006284">
    <property type="term" value="P:base-excision repair"/>
    <property type="evidence" value="ECO:0007669"/>
    <property type="project" value="InterPro"/>
</dbReference>
<evidence type="ECO:0000256" key="19">
    <source>
        <dbReference type="ARBA" id="ARBA00073168"/>
    </source>
</evidence>
<dbReference type="Gene3D" id="1.10.8.50">
    <property type="match status" value="1"/>
</dbReference>
<evidence type="ECO:0000259" key="24">
    <source>
        <dbReference type="PROSITE" id="PS50199"/>
    </source>
</evidence>
<evidence type="ECO:0000256" key="7">
    <source>
        <dbReference type="ARBA" id="ARBA00022737"/>
    </source>
</evidence>
<keyword evidence="6" id="KW-0479">Metal-binding</keyword>
<dbReference type="InterPro" id="IPR015887">
    <property type="entry name" value="DNA_glyclase_Znf_dom_DNA_BS"/>
</dbReference>
<dbReference type="EC" id="4.2.99.18" evidence="4"/>
<dbReference type="GO" id="GO:0005694">
    <property type="term" value="C:chromosome"/>
    <property type="evidence" value="ECO:0007669"/>
    <property type="project" value="UniProtKB-SubCell"/>
</dbReference>
<dbReference type="SUPFAM" id="SSF46946">
    <property type="entry name" value="S13-like H2TH domain"/>
    <property type="match status" value="1"/>
</dbReference>
<protein>
    <recommendedName>
        <fullName evidence="19">Endonuclease 8-like 3</fullName>
        <ecNumber evidence="4">4.2.99.18</ecNumber>
    </recommendedName>
    <alternativeName>
        <fullName evidence="20">DNA glycosylase/AP lyase Neil3</fullName>
    </alternativeName>
    <alternativeName>
        <fullName evidence="22">Endonuclease VIII-like 3</fullName>
    </alternativeName>
    <alternativeName>
        <fullName evidence="21">Nei-like protein 3</fullName>
    </alternativeName>
</protein>
<evidence type="ECO:0000256" key="2">
    <source>
        <dbReference type="ARBA" id="ARBA00004286"/>
    </source>
</evidence>
<evidence type="ECO:0000256" key="1">
    <source>
        <dbReference type="ARBA" id="ARBA00004123"/>
    </source>
</evidence>
<keyword evidence="5" id="KW-0158">Chromosome</keyword>
<evidence type="ECO:0000259" key="26">
    <source>
        <dbReference type="PROSITE" id="PS51068"/>
    </source>
</evidence>
<evidence type="ECO:0000256" key="23">
    <source>
        <dbReference type="PROSITE-ProRule" id="PRU00322"/>
    </source>
</evidence>
<dbReference type="GO" id="GO:0005654">
    <property type="term" value="C:nucleoplasm"/>
    <property type="evidence" value="ECO:0007669"/>
    <property type="project" value="UniProtKB-ARBA"/>
</dbReference>
<feature type="domain" description="GRF-type" evidence="27">
    <location>
        <begin position="484"/>
        <end position="527"/>
    </location>
</feature>
<dbReference type="InterPro" id="IPR010979">
    <property type="entry name" value="Ribosomal_uS13-like_H2TH"/>
</dbReference>
<dbReference type="SMART" id="SM01232">
    <property type="entry name" value="H2TH"/>
    <property type="match status" value="1"/>
</dbReference>
<dbReference type="PROSITE" id="PS50199">
    <property type="entry name" value="ZF_RANBP2_2"/>
    <property type="match status" value="1"/>
</dbReference>
<evidence type="ECO:0000259" key="25">
    <source>
        <dbReference type="PROSITE" id="PS51066"/>
    </source>
</evidence>
<dbReference type="PROSITE" id="PS51999">
    <property type="entry name" value="ZF_GRF"/>
    <property type="match status" value="2"/>
</dbReference>
<comment type="similarity">
    <text evidence="3">Belongs to the FPG family.</text>
</comment>
<dbReference type="InterPro" id="IPR010666">
    <property type="entry name" value="Znf_GRF"/>
</dbReference>
<dbReference type="PROSITE" id="PS51066">
    <property type="entry name" value="ZF_FPG_2"/>
    <property type="match status" value="1"/>
</dbReference>
<dbReference type="Gene3D" id="2.30.30.380">
    <property type="entry name" value="Zn-finger domain of Sec23/24"/>
    <property type="match status" value="1"/>
</dbReference>
<organism evidence="28 29">
    <name type="scientific">Scleropages formosus</name>
    <name type="common">Asian bonytongue</name>
    <name type="synonym">Osteoglossum formosum</name>
    <dbReference type="NCBI Taxonomy" id="113540"/>
    <lineage>
        <taxon>Eukaryota</taxon>
        <taxon>Metazoa</taxon>
        <taxon>Chordata</taxon>
        <taxon>Craniata</taxon>
        <taxon>Vertebrata</taxon>
        <taxon>Euteleostomi</taxon>
        <taxon>Actinopterygii</taxon>
        <taxon>Neopterygii</taxon>
        <taxon>Teleostei</taxon>
        <taxon>Osteoglossocephala</taxon>
        <taxon>Osteoglossomorpha</taxon>
        <taxon>Osteoglossiformes</taxon>
        <taxon>Osteoglossidae</taxon>
        <taxon>Scleropages</taxon>
    </lineage>
</organism>
<feature type="domain" description="RanBP2-type" evidence="24">
    <location>
        <begin position="284"/>
        <end position="317"/>
    </location>
</feature>
<dbReference type="Pfam" id="PF06831">
    <property type="entry name" value="H2TH"/>
    <property type="match status" value="1"/>
</dbReference>
<dbReference type="PROSITE" id="PS01242">
    <property type="entry name" value="ZF_FPG_1"/>
    <property type="match status" value="1"/>
</dbReference>
<proteinExistence type="inferred from homology"/>
<keyword evidence="17" id="KW-0326">Glycosidase</keyword>
<dbReference type="GO" id="GO:0008270">
    <property type="term" value="F:zinc ion binding"/>
    <property type="evidence" value="ECO:0007669"/>
    <property type="project" value="UniProtKB-KW"/>
</dbReference>
<dbReference type="SUPFAM" id="SSF81624">
    <property type="entry name" value="N-terminal domain of MutM-like DNA repair proteins"/>
    <property type="match status" value="1"/>
</dbReference>
<dbReference type="GO" id="GO:0140078">
    <property type="term" value="F:class I DNA-(apurinic or apyrimidinic site) endonuclease activity"/>
    <property type="evidence" value="ECO:0007669"/>
    <property type="project" value="UniProtKB-EC"/>
</dbReference>
<dbReference type="PANTHER" id="PTHR22993">
    <property type="entry name" value="FORMAMIDOPYRIMIDINE-DNA GLYCOSYLASE"/>
    <property type="match status" value="1"/>
</dbReference>
<dbReference type="GO" id="GO:0019104">
    <property type="term" value="F:DNA N-glycosylase activity"/>
    <property type="evidence" value="ECO:0007669"/>
    <property type="project" value="InterPro"/>
</dbReference>
<evidence type="ECO:0000256" key="14">
    <source>
        <dbReference type="ARBA" id="ARBA00023239"/>
    </source>
</evidence>
<dbReference type="FunFam" id="1.10.8.50:FF:000008">
    <property type="entry name" value="Nei-like DNA glycosylase 3"/>
    <property type="match status" value="1"/>
</dbReference>
<dbReference type="Proteomes" id="UP000694397">
    <property type="component" value="Chromosome 3"/>
</dbReference>
<comment type="subcellular location">
    <subcellularLocation>
        <location evidence="2">Chromosome</location>
    </subcellularLocation>
    <subcellularLocation>
        <location evidence="1">Nucleus</location>
    </subcellularLocation>
</comment>
<keyword evidence="13" id="KW-0234">DNA repair</keyword>
<evidence type="ECO:0000256" key="18">
    <source>
        <dbReference type="ARBA" id="ARBA00044632"/>
    </source>
</evidence>
<dbReference type="RefSeq" id="XP_018593854.2">
    <property type="nucleotide sequence ID" value="XM_018738338.2"/>
</dbReference>
<evidence type="ECO:0000256" key="11">
    <source>
        <dbReference type="ARBA" id="ARBA00022833"/>
    </source>
</evidence>
<dbReference type="InterPro" id="IPR035937">
    <property type="entry name" value="FPG_N"/>
</dbReference>
<dbReference type="InterPro" id="IPR012319">
    <property type="entry name" value="FPG_cat"/>
</dbReference>
<evidence type="ECO:0000256" key="21">
    <source>
        <dbReference type="ARBA" id="ARBA00082922"/>
    </source>
</evidence>
<evidence type="ECO:0000256" key="22">
    <source>
        <dbReference type="ARBA" id="ARBA00083341"/>
    </source>
</evidence>
<evidence type="ECO:0000256" key="13">
    <source>
        <dbReference type="ARBA" id="ARBA00023204"/>
    </source>
</evidence>
<dbReference type="PROSITE" id="PS01358">
    <property type="entry name" value="ZF_RANBP2_1"/>
    <property type="match status" value="1"/>
</dbReference>
<dbReference type="Pfam" id="PF01149">
    <property type="entry name" value="Fapy_DNA_glyco"/>
    <property type="match status" value="1"/>
</dbReference>
<keyword evidence="15" id="KW-0539">Nucleus</keyword>
<dbReference type="InterPro" id="IPR036443">
    <property type="entry name" value="Znf_RanBP2_sf"/>
</dbReference>
<keyword evidence="7" id="KW-0677">Repeat</keyword>
<sequence length="575" mass="63011">MVEGPGCALNGEKIVGRVRTGQEVLQVTGHATRNEGSSFSILTGSRYVGTETLGKELFIYFGPRALRVHFGMNGSMRINPADQMDGSGKLAALEIRLTNDVICFFDAAVEIRLRDDCEQKVRNMQTLDICSPKFSFSRAEEAVKKEGARMLCDVLMDQAVLPGVGNIIKNEALFNSGLHPALKVSQLTDGQISHLVKMTRDFTLLFYKCRKSGAPLYKHFKVYKQPNCGRCSGKITVCRLGENGRMTYFCSNCQSGDPSQVNVSKVPRGSGLGGWLSKEASGHRAGAEEEEWACTLCTLVNGASARSCEACLSPRSEAGIPPATVPKEEAKEDFSSSSRHLIKYPYNAFAKPREAQRVNRKAVFGTSTLVFTDFSDAAPLASAPLASQSARLNSLASGSMNKQSVSRGESSPKFLAGSSCKRSSDFSGGESMAPCSQMHKKMRIDHGPFCGNKPQSGSCTFAVTEVKVNKVDTKQLSSPRSPCCAVHRRPCALRVVRKEGDNKGRQFYACSLPQETRCDFFKWADLYFPTCKHGKRCLMRTVLKLGPNNGRNFYVCPLGMGRQCDFFQWADTHSI</sequence>
<dbReference type="Ensembl" id="ENSSFOT00015025944.2">
    <property type="protein sequence ID" value="ENSSFOP00015025664.2"/>
    <property type="gene ID" value="ENSSFOG00015016495.2"/>
</dbReference>
<dbReference type="Gene3D" id="3.20.190.10">
    <property type="entry name" value="MutM-like, N-terminal"/>
    <property type="match status" value="1"/>
</dbReference>
<feature type="domain" description="Formamidopyrimidine-DNA glycosylase catalytic" evidence="26">
    <location>
        <begin position="42"/>
        <end position="99"/>
    </location>
</feature>